<dbReference type="EMBL" id="AVOT02066122">
    <property type="protein sequence ID" value="MBW0558005.1"/>
    <property type="molecule type" value="Genomic_DNA"/>
</dbReference>
<protein>
    <submittedName>
        <fullName evidence="1">Uncharacterized protein</fullName>
    </submittedName>
</protein>
<feature type="non-terminal residue" evidence="1">
    <location>
        <position position="1"/>
    </location>
</feature>
<proteinExistence type="predicted"/>
<dbReference type="Proteomes" id="UP000765509">
    <property type="component" value="Unassembled WGS sequence"/>
</dbReference>
<evidence type="ECO:0000313" key="1">
    <source>
        <dbReference type="EMBL" id="MBW0558005.1"/>
    </source>
</evidence>
<reference evidence="1" key="1">
    <citation type="submission" date="2021-03" db="EMBL/GenBank/DDBJ databases">
        <title>Draft genome sequence of rust myrtle Austropuccinia psidii MF-1, a brazilian biotype.</title>
        <authorList>
            <person name="Quecine M.C."/>
            <person name="Pachon D.M.R."/>
            <person name="Bonatelli M.L."/>
            <person name="Correr F.H."/>
            <person name="Franceschini L.M."/>
            <person name="Leite T.F."/>
            <person name="Margarido G.R.A."/>
            <person name="Almeida C.A."/>
            <person name="Ferrarezi J.A."/>
            <person name="Labate C.A."/>
        </authorList>
    </citation>
    <scope>NUCLEOTIDE SEQUENCE</scope>
    <source>
        <strain evidence="1">MF-1</strain>
    </source>
</reference>
<gene>
    <name evidence="1" type="ORF">O181_097720</name>
</gene>
<sequence length="80" mass="9131">MGDISLDGWSTIFGVKSIQGGKVNQTKPGYPHSEDSEKWPSLELRFIFDPVKLVYQEHWGDILLRPISRQSSAIDFTSHR</sequence>
<evidence type="ECO:0000313" key="2">
    <source>
        <dbReference type="Proteomes" id="UP000765509"/>
    </source>
</evidence>
<dbReference type="AlphaFoldDB" id="A0A9Q3PE80"/>
<organism evidence="1 2">
    <name type="scientific">Austropuccinia psidii MF-1</name>
    <dbReference type="NCBI Taxonomy" id="1389203"/>
    <lineage>
        <taxon>Eukaryota</taxon>
        <taxon>Fungi</taxon>
        <taxon>Dikarya</taxon>
        <taxon>Basidiomycota</taxon>
        <taxon>Pucciniomycotina</taxon>
        <taxon>Pucciniomycetes</taxon>
        <taxon>Pucciniales</taxon>
        <taxon>Sphaerophragmiaceae</taxon>
        <taxon>Austropuccinia</taxon>
    </lineage>
</organism>
<keyword evidence="2" id="KW-1185">Reference proteome</keyword>
<comment type="caution">
    <text evidence="1">The sequence shown here is derived from an EMBL/GenBank/DDBJ whole genome shotgun (WGS) entry which is preliminary data.</text>
</comment>
<name>A0A9Q3PE80_9BASI</name>
<accession>A0A9Q3PE80</accession>